<evidence type="ECO:0000256" key="4">
    <source>
        <dbReference type="ARBA" id="ARBA00022801"/>
    </source>
</evidence>
<evidence type="ECO:0000256" key="5">
    <source>
        <dbReference type="ARBA" id="ARBA00023124"/>
    </source>
</evidence>
<feature type="compositionally biased region" description="Low complexity" evidence="8">
    <location>
        <begin position="255"/>
        <end position="267"/>
    </location>
</feature>
<dbReference type="InterPro" id="IPR036590">
    <property type="entry name" value="SRAP-like"/>
</dbReference>
<keyword evidence="6" id="KW-0238">DNA-binding</keyword>
<dbReference type="GO" id="GO:0106300">
    <property type="term" value="P:protein-DNA covalent cross-linking repair"/>
    <property type="evidence" value="ECO:0007669"/>
    <property type="project" value="InterPro"/>
</dbReference>
<sequence length="381" mass="41718">MCGRFSLGALHAENVTAAYPYIQPARFIDQNAFHPRYNIAPRSCAPIIRRSSSSAAAAAPGVLVIHTARWGIIPHWSKHDDNPLATINARGEALIDGSSALWNSLRSTRRCLVPCDGYYEFLSKPGSHKIPHFTRHPDARVMLLAGMWDKVLLEGHKDPLYTFTIVTTSANDQLAWLHDRMPVILSSQSDIETWLGGAPWSPEVAQLVHPYQHPLECYAVPAEVGKVGTDDPSFIQPVSQRKDGIAAMFGRQRAKSSSKSQPSPNKPTTGKSEALEDDDEAMEMSPPPTTSKRIKSDEDDSKSPYRPGKRHAPEPTAEWSNAGPSPKKKVHIEDKTQIPAKSSPRKSTGTGRTIAITSPSKAKAKAKSSKTGTITAFFDKK</sequence>
<dbReference type="EMBL" id="KL198060">
    <property type="protein sequence ID" value="KDQ11237.1"/>
    <property type="molecule type" value="Genomic_DNA"/>
</dbReference>
<evidence type="ECO:0000313" key="10">
    <source>
        <dbReference type="Proteomes" id="UP000027195"/>
    </source>
</evidence>
<evidence type="ECO:0000256" key="8">
    <source>
        <dbReference type="SAM" id="MobiDB-lite"/>
    </source>
</evidence>
<dbReference type="Proteomes" id="UP000027195">
    <property type="component" value="Unassembled WGS sequence"/>
</dbReference>
<evidence type="ECO:0008006" key="11">
    <source>
        <dbReference type="Google" id="ProtNLM"/>
    </source>
</evidence>
<dbReference type="OrthoDB" id="2111841at2759"/>
<dbReference type="GO" id="GO:0016829">
    <property type="term" value="F:lyase activity"/>
    <property type="evidence" value="ECO:0007669"/>
    <property type="project" value="UniProtKB-KW"/>
</dbReference>
<accession>A0A067MH48</accession>
<feature type="region of interest" description="Disordered" evidence="8">
    <location>
        <begin position="250"/>
        <end position="381"/>
    </location>
</feature>
<dbReference type="Gene3D" id="3.90.1680.10">
    <property type="entry name" value="SOS response associated peptidase-like"/>
    <property type="match status" value="1"/>
</dbReference>
<dbReference type="STRING" id="930990.A0A067MH48"/>
<dbReference type="GO" id="GO:0006508">
    <property type="term" value="P:proteolysis"/>
    <property type="evidence" value="ECO:0007669"/>
    <property type="project" value="UniProtKB-KW"/>
</dbReference>
<keyword evidence="4" id="KW-0378">Hydrolase</keyword>
<keyword evidence="3" id="KW-0227">DNA damage</keyword>
<dbReference type="InParanoid" id="A0A067MH48"/>
<keyword evidence="5" id="KW-0190">Covalent protein-DNA linkage</keyword>
<proteinExistence type="inferred from homology"/>
<gene>
    <name evidence="9" type="ORF">BOTBODRAFT_135976</name>
</gene>
<evidence type="ECO:0000256" key="3">
    <source>
        <dbReference type="ARBA" id="ARBA00022763"/>
    </source>
</evidence>
<keyword evidence="7" id="KW-0456">Lyase</keyword>
<evidence type="ECO:0000256" key="1">
    <source>
        <dbReference type="ARBA" id="ARBA00008136"/>
    </source>
</evidence>
<dbReference type="PANTHER" id="PTHR13604:SF0">
    <property type="entry name" value="ABASIC SITE PROCESSING PROTEIN HMCES"/>
    <property type="match status" value="1"/>
</dbReference>
<dbReference type="GO" id="GO:0003697">
    <property type="term" value="F:single-stranded DNA binding"/>
    <property type="evidence" value="ECO:0007669"/>
    <property type="project" value="InterPro"/>
</dbReference>
<keyword evidence="10" id="KW-1185">Reference proteome</keyword>
<comment type="similarity">
    <text evidence="1">Belongs to the SOS response-associated peptidase family.</text>
</comment>
<evidence type="ECO:0000256" key="6">
    <source>
        <dbReference type="ARBA" id="ARBA00023125"/>
    </source>
</evidence>
<keyword evidence="2" id="KW-0645">Protease</keyword>
<dbReference type="AlphaFoldDB" id="A0A067MH48"/>
<feature type="compositionally biased region" description="Low complexity" evidence="8">
    <location>
        <begin position="369"/>
        <end position="381"/>
    </location>
</feature>
<dbReference type="HOGENOM" id="CLU_035990_0_2_1"/>
<organism evidence="9 10">
    <name type="scientific">Botryobasidium botryosum (strain FD-172 SS1)</name>
    <dbReference type="NCBI Taxonomy" id="930990"/>
    <lineage>
        <taxon>Eukaryota</taxon>
        <taxon>Fungi</taxon>
        <taxon>Dikarya</taxon>
        <taxon>Basidiomycota</taxon>
        <taxon>Agaricomycotina</taxon>
        <taxon>Agaricomycetes</taxon>
        <taxon>Cantharellales</taxon>
        <taxon>Botryobasidiaceae</taxon>
        <taxon>Botryobasidium</taxon>
    </lineage>
</organism>
<evidence type="ECO:0000313" key="9">
    <source>
        <dbReference type="EMBL" id="KDQ11237.1"/>
    </source>
</evidence>
<dbReference type="GO" id="GO:0008233">
    <property type="term" value="F:peptidase activity"/>
    <property type="evidence" value="ECO:0007669"/>
    <property type="project" value="UniProtKB-KW"/>
</dbReference>
<evidence type="ECO:0000256" key="7">
    <source>
        <dbReference type="ARBA" id="ARBA00023239"/>
    </source>
</evidence>
<protein>
    <recommendedName>
        <fullName evidence="11">DUF159-domain-containing protein</fullName>
    </recommendedName>
</protein>
<evidence type="ECO:0000256" key="2">
    <source>
        <dbReference type="ARBA" id="ARBA00022670"/>
    </source>
</evidence>
<dbReference type="Pfam" id="PF02586">
    <property type="entry name" value="SRAP"/>
    <property type="match status" value="1"/>
</dbReference>
<dbReference type="PANTHER" id="PTHR13604">
    <property type="entry name" value="DC12-RELATED"/>
    <property type="match status" value="1"/>
</dbReference>
<name>A0A067MH48_BOTB1</name>
<dbReference type="InterPro" id="IPR003738">
    <property type="entry name" value="SRAP"/>
</dbReference>
<dbReference type="SUPFAM" id="SSF143081">
    <property type="entry name" value="BB1717-like"/>
    <property type="match status" value="1"/>
</dbReference>
<reference evidence="10" key="1">
    <citation type="journal article" date="2014" name="Proc. Natl. Acad. Sci. U.S.A.">
        <title>Extensive sampling of basidiomycete genomes demonstrates inadequacy of the white-rot/brown-rot paradigm for wood decay fungi.</title>
        <authorList>
            <person name="Riley R."/>
            <person name="Salamov A.A."/>
            <person name="Brown D.W."/>
            <person name="Nagy L.G."/>
            <person name="Floudas D."/>
            <person name="Held B.W."/>
            <person name="Levasseur A."/>
            <person name="Lombard V."/>
            <person name="Morin E."/>
            <person name="Otillar R."/>
            <person name="Lindquist E.A."/>
            <person name="Sun H."/>
            <person name="LaButti K.M."/>
            <person name="Schmutz J."/>
            <person name="Jabbour D."/>
            <person name="Luo H."/>
            <person name="Baker S.E."/>
            <person name="Pisabarro A.G."/>
            <person name="Walton J.D."/>
            <person name="Blanchette R.A."/>
            <person name="Henrissat B."/>
            <person name="Martin F."/>
            <person name="Cullen D."/>
            <person name="Hibbett D.S."/>
            <person name="Grigoriev I.V."/>
        </authorList>
    </citation>
    <scope>NUCLEOTIDE SEQUENCE [LARGE SCALE GENOMIC DNA]</scope>
    <source>
        <strain evidence="10">FD-172 SS1</strain>
    </source>
</reference>